<protein>
    <submittedName>
        <fullName evidence="3">Uncharacterized protein</fullName>
    </submittedName>
</protein>
<reference evidence="3" key="2">
    <citation type="submission" date="2020-05" db="UniProtKB">
        <authorList>
            <consortium name="EnsemblMetazoa"/>
        </authorList>
    </citation>
    <scope>IDENTIFICATION</scope>
    <source>
        <strain evidence="3">A-37</strain>
    </source>
</reference>
<dbReference type="AlphaFoldDB" id="A0A182MQ45"/>
<evidence type="ECO:0000313" key="3">
    <source>
        <dbReference type="EnsemblMetazoa" id="ACUA023594-PA"/>
    </source>
</evidence>
<organism evidence="3 4">
    <name type="scientific">Anopheles culicifacies</name>
    <dbReference type="NCBI Taxonomy" id="139723"/>
    <lineage>
        <taxon>Eukaryota</taxon>
        <taxon>Metazoa</taxon>
        <taxon>Ecdysozoa</taxon>
        <taxon>Arthropoda</taxon>
        <taxon>Hexapoda</taxon>
        <taxon>Insecta</taxon>
        <taxon>Pterygota</taxon>
        <taxon>Neoptera</taxon>
        <taxon>Endopterygota</taxon>
        <taxon>Diptera</taxon>
        <taxon>Nematocera</taxon>
        <taxon>Culicoidea</taxon>
        <taxon>Culicidae</taxon>
        <taxon>Anophelinae</taxon>
        <taxon>Anopheles</taxon>
        <taxon>culicifacies species complex</taxon>
    </lineage>
</organism>
<feature type="chain" id="PRO_5008128746" evidence="2">
    <location>
        <begin position="26"/>
        <end position="224"/>
    </location>
</feature>
<feature type="region of interest" description="Disordered" evidence="1">
    <location>
        <begin position="46"/>
        <end position="76"/>
    </location>
</feature>
<dbReference type="EnsemblMetazoa" id="ACUA023594-RA">
    <property type="protein sequence ID" value="ACUA023594-PA"/>
    <property type="gene ID" value="ACUA023594"/>
</dbReference>
<evidence type="ECO:0000313" key="4">
    <source>
        <dbReference type="Proteomes" id="UP000075883"/>
    </source>
</evidence>
<evidence type="ECO:0000256" key="2">
    <source>
        <dbReference type="SAM" id="SignalP"/>
    </source>
</evidence>
<name>A0A182MQ45_9DIPT</name>
<sequence>MKASLTAVRVLGLEFLLVLLVVTHAHTHQTLPDVASAQDSAVLPYTSPTLDVPEADEDKDKSQQQHPPAVDAKTDDHAGKSVVVNWKLVCKQLCSAGLGGPSCGATWLRTATTNTHELLLDKDTLDGVCPALCANGLGISKCNCKSFRPKVQFDQNLICGAFCTVANVQLAGCSSCDGTDPDQGTLGILGVQETTTPNWDELCSMFCKMGDGGTLCNCDLPPFF</sequence>
<dbReference type="EMBL" id="AXCM01010908">
    <property type="status" value="NOT_ANNOTATED_CDS"/>
    <property type="molecule type" value="Genomic_DNA"/>
</dbReference>
<dbReference type="EMBL" id="AXCM01010909">
    <property type="status" value="NOT_ANNOTATED_CDS"/>
    <property type="molecule type" value="Genomic_DNA"/>
</dbReference>
<feature type="signal peptide" evidence="2">
    <location>
        <begin position="1"/>
        <end position="25"/>
    </location>
</feature>
<proteinExistence type="predicted"/>
<accession>A0A182MQ45</accession>
<dbReference type="Proteomes" id="UP000075883">
    <property type="component" value="Unassembled WGS sequence"/>
</dbReference>
<keyword evidence="2" id="KW-0732">Signal</keyword>
<dbReference type="VEuPathDB" id="VectorBase:ACUA023594"/>
<evidence type="ECO:0000256" key="1">
    <source>
        <dbReference type="SAM" id="MobiDB-lite"/>
    </source>
</evidence>
<reference evidence="4" key="1">
    <citation type="submission" date="2013-09" db="EMBL/GenBank/DDBJ databases">
        <title>The Genome Sequence of Anopheles culicifacies species A.</title>
        <authorList>
            <consortium name="The Broad Institute Genomics Platform"/>
            <person name="Neafsey D.E."/>
            <person name="Besansky N."/>
            <person name="Howell P."/>
            <person name="Walton C."/>
            <person name="Young S.K."/>
            <person name="Zeng Q."/>
            <person name="Gargeya S."/>
            <person name="Fitzgerald M."/>
            <person name="Haas B."/>
            <person name="Abouelleil A."/>
            <person name="Allen A.W."/>
            <person name="Alvarado L."/>
            <person name="Arachchi H.M."/>
            <person name="Berlin A.M."/>
            <person name="Chapman S.B."/>
            <person name="Gainer-Dewar J."/>
            <person name="Goldberg J."/>
            <person name="Griggs A."/>
            <person name="Gujja S."/>
            <person name="Hansen M."/>
            <person name="Howarth C."/>
            <person name="Imamovic A."/>
            <person name="Ireland A."/>
            <person name="Larimer J."/>
            <person name="McCowan C."/>
            <person name="Murphy C."/>
            <person name="Pearson M."/>
            <person name="Poon T.W."/>
            <person name="Priest M."/>
            <person name="Roberts A."/>
            <person name="Saif S."/>
            <person name="Shea T."/>
            <person name="Sisk P."/>
            <person name="Sykes S."/>
            <person name="Wortman J."/>
            <person name="Nusbaum C."/>
            <person name="Birren B."/>
        </authorList>
    </citation>
    <scope>NUCLEOTIDE SEQUENCE [LARGE SCALE GENOMIC DNA]</scope>
    <source>
        <strain evidence="4">A-37</strain>
    </source>
</reference>
<keyword evidence="4" id="KW-1185">Reference proteome</keyword>